<dbReference type="RefSeq" id="WP_188775998.1">
    <property type="nucleotide sequence ID" value="NZ_BMMB01000005.1"/>
</dbReference>
<accession>A0ABU1J5S2</accession>
<protein>
    <submittedName>
        <fullName evidence="1">Uncharacterized protein</fullName>
    </submittedName>
</protein>
<evidence type="ECO:0000313" key="2">
    <source>
        <dbReference type="Proteomes" id="UP001185028"/>
    </source>
</evidence>
<keyword evidence="2" id="KW-1185">Reference proteome</keyword>
<evidence type="ECO:0000313" key="1">
    <source>
        <dbReference type="EMBL" id="MDR6245828.1"/>
    </source>
</evidence>
<organism evidence="1 2">
    <name type="scientific">Paenibacillus hunanensis</name>
    <dbReference type="NCBI Taxonomy" id="539262"/>
    <lineage>
        <taxon>Bacteria</taxon>
        <taxon>Bacillati</taxon>
        <taxon>Bacillota</taxon>
        <taxon>Bacilli</taxon>
        <taxon>Bacillales</taxon>
        <taxon>Paenibacillaceae</taxon>
        <taxon>Paenibacillus</taxon>
    </lineage>
</organism>
<proteinExistence type="predicted"/>
<sequence length="130" mass="15481">MPILRDKHSPETYIDFSVIKHDPRAGEGGYYTYQYVHNAKLIAEVQFGWTNMVMESFIPMLKEFTQPKWNGYFSHFEENIEIKWLYEYKTDQYLLILMDSGYLFTLKTSKEAIQVFGQQLEQELKLALPH</sequence>
<name>A0ABU1J5S2_9BACL</name>
<reference evidence="1 2" key="1">
    <citation type="submission" date="2023-07" db="EMBL/GenBank/DDBJ databases">
        <title>Genomic Encyclopedia of Type Strains, Phase IV (KMG-IV): sequencing the most valuable type-strain genomes for metagenomic binning, comparative biology and taxonomic classification.</title>
        <authorList>
            <person name="Goeker M."/>
        </authorList>
    </citation>
    <scope>NUCLEOTIDE SEQUENCE [LARGE SCALE GENOMIC DNA]</scope>
    <source>
        <strain evidence="1 2">DSM 22170</strain>
    </source>
</reference>
<dbReference type="Proteomes" id="UP001185028">
    <property type="component" value="Unassembled WGS sequence"/>
</dbReference>
<dbReference type="EMBL" id="JAVDQH010000018">
    <property type="protein sequence ID" value="MDR6245828.1"/>
    <property type="molecule type" value="Genomic_DNA"/>
</dbReference>
<gene>
    <name evidence="1" type="ORF">JOC58_003744</name>
</gene>
<comment type="caution">
    <text evidence="1">The sequence shown here is derived from an EMBL/GenBank/DDBJ whole genome shotgun (WGS) entry which is preliminary data.</text>
</comment>